<dbReference type="PANTHER" id="PTHR31668:SF4">
    <property type="entry name" value="TRANSCRIPTIONAL ACTIVATOR PROTEIN DAL81"/>
    <property type="match status" value="1"/>
</dbReference>
<dbReference type="eggNOG" id="ENOG502QQXX">
    <property type="taxonomic scope" value="Eukaryota"/>
</dbReference>
<feature type="region of interest" description="Disordered" evidence="6">
    <location>
        <begin position="876"/>
        <end position="910"/>
    </location>
</feature>
<dbReference type="PANTHER" id="PTHR31668">
    <property type="entry name" value="GLUCOSE TRANSPORT TRANSCRIPTION REGULATOR RGT1-RELATED-RELATED"/>
    <property type="match status" value="1"/>
</dbReference>
<gene>
    <name evidence="8" type="ORF">JL09_g448</name>
</gene>
<feature type="compositionally biased region" description="Basic and acidic residues" evidence="6">
    <location>
        <begin position="1171"/>
        <end position="1190"/>
    </location>
</feature>
<feature type="compositionally biased region" description="Low complexity" evidence="6">
    <location>
        <begin position="167"/>
        <end position="176"/>
    </location>
</feature>
<feature type="compositionally biased region" description="Polar residues" evidence="6">
    <location>
        <begin position="1144"/>
        <end position="1170"/>
    </location>
</feature>
<evidence type="ECO:0000256" key="6">
    <source>
        <dbReference type="SAM" id="MobiDB-lite"/>
    </source>
</evidence>
<name>A0A099P913_PICKU</name>
<keyword evidence="4" id="KW-0804">Transcription</keyword>
<feature type="compositionally biased region" description="Polar residues" evidence="6">
    <location>
        <begin position="1"/>
        <end position="26"/>
    </location>
</feature>
<feature type="region of interest" description="Disordered" evidence="6">
    <location>
        <begin position="1040"/>
        <end position="1190"/>
    </location>
</feature>
<dbReference type="SMART" id="SM00906">
    <property type="entry name" value="Fungal_trans"/>
    <property type="match status" value="1"/>
</dbReference>
<protein>
    <recommendedName>
        <fullName evidence="7">Zn(2)-C6 fungal-type domain-containing protein</fullName>
    </recommendedName>
</protein>
<dbReference type="Gene3D" id="4.10.240.10">
    <property type="entry name" value="Zn(2)-C6 fungal-type DNA-binding domain"/>
    <property type="match status" value="1"/>
</dbReference>
<evidence type="ECO:0000256" key="3">
    <source>
        <dbReference type="ARBA" id="ARBA00023015"/>
    </source>
</evidence>
<keyword evidence="2" id="KW-0862">Zinc</keyword>
<evidence type="ECO:0000313" key="9">
    <source>
        <dbReference type="Proteomes" id="UP000029867"/>
    </source>
</evidence>
<evidence type="ECO:0000256" key="4">
    <source>
        <dbReference type="ARBA" id="ARBA00023163"/>
    </source>
</evidence>
<sequence length="1278" mass="143076">MQEDNVTVPSTKSGTPNANNPGNRIVSQSNNEVNTNNSNSRAKSFDNNPNVNSSDNKASMDTPSLFPFDMSSWEDTPDMNFMMDPHHASVDSPSIISSVVSPMNNLNQLGGLNLQSMTNISGLNMNGIQGFNNMSNMGTMPVLSNVNSMNKMGSLNHLNNLINLNIQQQQQQQQQHKNAQEQSKKLTEVSGPSIDYSAQLQHYQNLLLETQGLLNMKQQMQQKSPGSNADTPQPNTPQSVNTASYNNSQQNMIQQLLQLAQMQQNLQQSQPQIPLQQQINQNLASSISAAFQSGVPNLPQDVNALQSYITQFSNLQQHQLFPQQQLQLNAQSTQPPIKFSPNDGRLEAPSKLKKKAEVPQPRTKIRPCDHCRRRKIKCVMIPDLRSCKSCQQKGIKCTFNENTTVKRNIQPLEQDNKRMKFEDPTIEPPPNVLVRDVPPIKDYSKMQGDSLLKKTLSLQFPRSSFYIGPTSIYDPLFLDKVSLDKIDQLQINKTRSIRKVSNNIQFMLRDDFSEMLYEQSEKDSDTVEKYVAPHGQILIDLYFKMVHPSFPVLHKKIFLEKYSRTHREFGASLLAAVYLLAIQWWDYEPRLAKFPKPDVLSLHRFAIRTFADIIQRPKLSAVQAGLLLLQCQSLASSNLLSMKDKQNKKTQIDQRTKEERDKHILETQLQLYNQNNWLLCTQVVGLAEELGLGLDCSHWRLPKWERGLRRRLAWAVYSQDKWSSLVESRPSHISDQTNWLVKPLTDDDFPEKTNDMANNNSSEFPGVDVELGKESFKHGILLSVILSEILSSLYTPRAIAECNSINTVLKIAKPLQLKLREWYHSLPKYLQMGASGSGKFNVNGNLQLSYFATEILLHRRIISTLYNQTRSSQAFSPASASNNSTPSAFSEPQSSSQSQQPSTIPPPPPQLIAVCRNAAKTRLTASIGFVRELDSSHMQSFWHSSASRNFASIGVFAVLLYVTSLDADEASIYREHIMDYRWILKANAETFGIAKEALGLIDGVIKNIPGLWNEYDDVSMDAVSKNVNFEQSNLNLHKRTVSNNNYGANSGGSPQSMASPKQANSKTTNTIGRVSQNATPLNSPVPPSPLSGRMNFENSKNVNKQRTKSPIMNRSLKPGKSSGDPKSATSPERTPIVRTPTPVLRSQSMASTPNQNPQGRISKDSNNSVEKQGKEDMEKREASVKEKAQELFRVDNKDSIMNMKEALDISGSSEHQSSVDRTTNNDGEKVTAAQHRSSGDGSQANEDNSSNTGKLNLAMLTQMQMQKLLGMGNENGTH</sequence>
<dbReference type="GO" id="GO:0000981">
    <property type="term" value="F:DNA-binding transcription factor activity, RNA polymerase II-specific"/>
    <property type="evidence" value="ECO:0007669"/>
    <property type="project" value="InterPro"/>
</dbReference>
<reference evidence="9" key="1">
    <citation type="journal article" date="2014" name="Microb. Cell Fact.">
        <title>Exploiting Issatchenkia orientalis SD108 for succinic acid production.</title>
        <authorList>
            <person name="Xiao H."/>
            <person name="Shao Z."/>
            <person name="Jiang Y."/>
            <person name="Dole S."/>
            <person name="Zhao H."/>
        </authorList>
    </citation>
    <scope>NUCLEOTIDE SEQUENCE [LARGE SCALE GENOMIC DNA]</scope>
    <source>
        <strain evidence="9">SD108</strain>
    </source>
</reference>
<evidence type="ECO:0000256" key="5">
    <source>
        <dbReference type="ARBA" id="ARBA00023242"/>
    </source>
</evidence>
<feature type="compositionally biased region" description="Low complexity" evidence="6">
    <location>
        <begin position="876"/>
        <end position="902"/>
    </location>
</feature>
<organism evidence="8 9">
    <name type="scientific">Pichia kudriavzevii</name>
    <name type="common">Yeast</name>
    <name type="synonym">Issatchenkia orientalis</name>
    <dbReference type="NCBI Taxonomy" id="4909"/>
    <lineage>
        <taxon>Eukaryota</taxon>
        <taxon>Fungi</taxon>
        <taxon>Dikarya</taxon>
        <taxon>Ascomycota</taxon>
        <taxon>Saccharomycotina</taxon>
        <taxon>Pichiomycetes</taxon>
        <taxon>Pichiales</taxon>
        <taxon>Pichiaceae</taxon>
        <taxon>Pichia</taxon>
    </lineage>
</organism>
<feature type="compositionally biased region" description="Low complexity" evidence="6">
    <location>
        <begin position="27"/>
        <end position="40"/>
    </location>
</feature>
<dbReference type="InterPro" id="IPR001138">
    <property type="entry name" value="Zn2Cys6_DnaBD"/>
</dbReference>
<proteinExistence type="predicted"/>
<feature type="compositionally biased region" description="Polar residues" evidence="6">
    <location>
        <begin position="41"/>
        <end position="62"/>
    </location>
</feature>
<keyword evidence="1" id="KW-0479">Metal-binding</keyword>
<feature type="compositionally biased region" description="Polar residues" evidence="6">
    <location>
        <begin position="1210"/>
        <end position="1225"/>
    </location>
</feature>
<dbReference type="GO" id="GO:0008270">
    <property type="term" value="F:zinc ion binding"/>
    <property type="evidence" value="ECO:0007669"/>
    <property type="project" value="InterPro"/>
</dbReference>
<feature type="region of interest" description="Disordered" evidence="6">
    <location>
        <begin position="218"/>
        <end position="244"/>
    </location>
</feature>
<dbReference type="VEuPathDB" id="FungiDB:C5L36_0C02620"/>
<evidence type="ECO:0000256" key="2">
    <source>
        <dbReference type="ARBA" id="ARBA00022833"/>
    </source>
</evidence>
<feature type="compositionally biased region" description="Polar residues" evidence="6">
    <location>
        <begin position="1054"/>
        <end position="1079"/>
    </location>
</feature>
<feature type="region of interest" description="Disordered" evidence="6">
    <location>
        <begin position="333"/>
        <end position="361"/>
    </location>
</feature>
<dbReference type="Pfam" id="PF00172">
    <property type="entry name" value="Zn_clus"/>
    <property type="match status" value="1"/>
</dbReference>
<feature type="compositionally biased region" description="Basic and acidic residues" evidence="6">
    <location>
        <begin position="178"/>
        <end position="187"/>
    </location>
</feature>
<dbReference type="InterPro" id="IPR050797">
    <property type="entry name" value="Carb_Metab_Trans_Reg"/>
</dbReference>
<dbReference type="InterPro" id="IPR036864">
    <property type="entry name" value="Zn2-C6_fun-type_DNA-bd_sf"/>
</dbReference>
<feature type="region of interest" description="Disordered" evidence="6">
    <location>
        <begin position="167"/>
        <end position="189"/>
    </location>
</feature>
<dbReference type="SMART" id="SM00066">
    <property type="entry name" value="GAL4"/>
    <property type="match status" value="1"/>
</dbReference>
<feature type="compositionally biased region" description="Polar residues" evidence="6">
    <location>
        <begin position="1234"/>
        <end position="1261"/>
    </location>
</feature>
<dbReference type="Pfam" id="PF04082">
    <property type="entry name" value="Fungal_trans"/>
    <property type="match status" value="1"/>
</dbReference>
<feature type="region of interest" description="Disordered" evidence="6">
    <location>
        <begin position="1207"/>
        <end position="1261"/>
    </location>
</feature>
<dbReference type="HOGENOM" id="CLU_006632_0_1_1"/>
<keyword evidence="3" id="KW-0805">Transcription regulation</keyword>
<dbReference type="Proteomes" id="UP000029867">
    <property type="component" value="Unassembled WGS sequence"/>
</dbReference>
<dbReference type="GO" id="GO:0003677">
    <property type="term" value="F:DNA binding"/>
    <property type="evidence" value="ECO:0007669"/>
    <property type="project" value="InterPro"/>
</dbReference>
<feature type="compositionally biased region" description="Low complexity" evidence="6">
    <location>
        <begin position="1042"/>
        <end position="1053"/>
    </location>
</feature>
<feature type="domain" description="Zn(2)-C6 fungal-type" evidence="7">
    <location>
        <begin position="367"/>
        <end position="399"/>
    </location>
</feature>
<keyword evidence="5" id="KW-0539">Nucleus</keyword>
<dbReference type="GO" id="GO:0005634">
    <property type="term" value="C:nucleus"/>
    <property type="evidence" value="ECO:0007669"/>
    <property type="project" value="TreeGrafter"/>
</dbReference>
<dbReference type="EMBL" id="JQFK01000002">
    <property type="protein sequence ID" value="KGK40536.1"/>
    <property type="molecule type" value="Genomic_DNA"/>
</dbReference>
<evidence type="ECO:0000313" key="8">
    <source>
        <dbReference type="EMBL" id="KGK40536.1"/>
    </source>
</evidence>
<evidence type="ECO:0000256" key="1">
    <source>
        <dbReference type="ARBA" id="ARBA00022723"/>
    </source>
</evidence>
<feature type="compositionally biased region" description="Polar residues" evidence="6">
    <location>
        <begin position="1096"/>
        <end position="1112"/>
    </location>
</feature>
<comment type="caution">
    <text evidence="8">The sequence shown here is derived from an EMBL/GenBank/DDBJ whole genome shotgun (WGS) entry which is preliminary data.</text>
</comment>
<dbReference type="GO" id="GO:0001080">
    <property type="term" value="P:nitrogen catabolite activation of transcription from RNA polymerase II promoter"/>
    <property type="evidence" value="ECO:0007669"/>
    <property type="project" value="TreeGrafter"/>
</dbReference>
<dbReference type="CDD" id="cd00067">
    <property type="entry name" value="GAL4"/>
    <property type="match status" value="1"/>
</dbReference>
<evidence type="ECO:0000259" key="7">
    <source>
        <dbReference type="PROSITE" id="PS50048"/>
    </source>
</evidence>
<accession>A0A099P913</accession>
<dbReference type="AlphaFoldDB" id="A0A099P913"/>
<dbReference type="InterPro" id="IPR007219">
    <property type="entry name" value="XnlR_reg_dom"/>
</dbReference>
<feature type="region of interest" description="Disordered" evidence="6">
    <location>
        <begin position="1"/>
        <end position="62"/>
    </location>
</feature>
<dbReference type="CDD" id="cd12148">
    <property type="entry name" value="fungal_TF_MHR"/>
    <property type="match status" value="1"/>
</dbReference>
<dbReference type="GO" id="GO:0006351">
    <property type="term" value="P:DNA-templated transcription"/>
    <property type="evidence" value="ECO:0007669"/>
    <property type="project" value="InterPro"/>
</dbReference>
<dbReference type="SUPFAM" id="SSF57701">
    <property type="entry name" value="Zn2/Cys6 DNA-binding domain"/>
    <property type="match status" value="1"/>
</dbReference>
<dbReference type="PROSITE" id="PS50048">
    <property type="entry name" value="ZN2_CY6_FUNGAL_2"/>
    <property type="match status" value="1"/>
</dbReference>